<dbReference type="EMBL" id="BGPR01000481">
    <property type="protein sequence ID" value="GBM22512.1"/>
    <property type="molecule type" value="Genomic_DNA"/>
</dbReference>
<evidence type="ECO:0000256" key="4">
    <source>
        <dbReference type="ARBA" id="ARBA00023002"/>
    </source>
</evidence>
<gene>
    <name evidence="7" type="ORF">AVEN_183949_1</name>
</gene>
<dbReference type="AlphaFoldDB" id="A0A4Y2E0D8"/>
<dbReference type="Gene3D" id="1.10.630.10">
    <property type="entry name" value="Cytochrome P450"/>
    <property type="match status" value="1"/>
</dbReference>
<dbReference type="GO" id="GO:0005506">
    <property type="term" value="F:iron ion binding"/>
    <property type="evidence" value="ECO:0007669"/>
    <property type="project" value="InterPro"/>
</dbReference>
<evidence type="ECO:0000256" key="2">
    <source>
        <dbReference type="ARBA" id="ARBA00022617"/>
    </source>
</evidence>
<evidence type="ECO:0000256" key="1">
    <source>
        <dbReference type="ARBA" id="ARBA00010617"/>
    </source>
</evidence>
<reference evidence="7 8" key="1">
    <citation type="journal article" date="2019" name="Sci. Rep.">
        <title>Orb-weaving spider Araneus ventricosus genome elucidates the spidroin gene catalogue.</title>
        <authorList>
            <person name="Kono N."/>
            <person name="Nakamura H."/>
            <person name="Ohtoshi R."/>
            <person name="Moran D.A.P."/>
            <person name="Shinohara A."/>
            <person name="Yoshida Y."/>
            <person name="Fujiwara M."/>
            <person name="Mori M."/>
            <person name="Tomita M."/>
            <person name="Arakawa K."/>
        </authorList>
    </citation>
    <scope>NUCLEOTIDE SEQUENCE [LARGE SCALE GENOMIC DNA]</scope>
</reference>
<sequence length="149" mass="17173">MVTVMNTTIDSFISKVEKKCETGEEFDIYPMYGGLTIDIFARTAFGIQSDSQNNPYDLLLRTIKILFSEDITNPVYVLARQYRLICERVAEVVWGYVAHIRRRCWMNKIIYLTQTTILKTVCHDASRCQGKPMDSKTWVKRTSITEGTG</sequence>
<keyword evidence="2" id="KW-0349">Heme</keyword>
<accession>A0A4Y2E0D8</accession>
<evidence type="ECO:0000313" key="8">
    <source>
        <dbReference type="Proteomes" id="UP000499080"/>
    </source>
</evidence>
<dbReference type="PANTHER" id="PTHR24302:SF15">
    <property type="entry name" value="FATTY-ACID PEROXYGENASE"/>
    <property type="match status" value="1"/>
</dbReference>
<organism evidence="7 8">
    <name type="scientific">Araneus ventricosus</name>
    <name type="common">Orbweaver spider</name>
    <name type="synonym">Epeira ventricosa</name>
    <dbReference type="NCBI Taxonomy" id="182803"/>
    <lineage>
        <taxon>Eukaryota</taxon>
        <taxon>Metazoa</taxon>
        <taxon>Ecdysozoa</taxon>
        <taxon>Arthropoda</taxon>
        <taxon>Chelicerata</taxon>
        <taxon>Arachnida</taxon>
        <taxon>Araneae</taxon>
        <taxon>Araneomorphae</taxon>
        <taxon>Entelegynae</taxon>
        <taxon>Araneoidea</taxon>
        <taxon>Araneidae</taxon>
        <taxon>Araneus</taxon>
    </lineage>
</organism>
<dbReference type="InterPro" id="IPR050705">
    <property type="entry name" value="Cytochrome_P450_3A"/>
</dbReference>
<keyword evidence="3" id="KW-0479">Metal-binding</keyword>
<dbReference type="GO" id="GO:0008395">
    <property type="term" value="F:steroid hydroxylase activity"/>
    <property type="evidence" value="ECO:0007669"/>
    <property type="project" value="TreeGrafter"/>
</dbReference>
<dbReference type="GO" id="GO:0020037">
    <property type="term" value="F:heme binding"/>
    <property type="evidence" value="ECO:0007669"/>
    <property type="project" value="InterPro"/>
</dbReference>
<protein>
    <submittedName>
        <fullName evidence="7">Uncharacterized protein</fullName>
    </submittedName>
</protein>
<dbReference type="InterPro" id="IPR036396">
    <property type="entry name" value="Cyt_P450_sf"/>
</dbReference>
<name>A0A4Y2E0D8_ARAVE</name>
<evidence type="ECO:0000256" key="3">
    <source>
        <dbReference type="ARBA" id="ARBA00022723"/>
    </source>
</evidence>
<dbReference type="GO" id="GO:0016705">
    <property type="term" value="F:oxidoreductase activity, acting on paired donors, with incorporation or reduction of molecular oxygen"/>
    <property type="evidence" value="ECO:0007669"/>
    <property type="project" value="InterPro"/>
</dbReference>
<keyword evidence="5" id="KW-0408">Iron</keyword>
<evidence type="ECO:0000313" key="7">
    <source>
        <dbReference type="EMBL" id="GBM22512.1"/>
    </source>
</evidence>
<dbReference type="OrthoDB" id="6419533at2759"/>
<comment type="similarity">
    <text evidence="1">Belongs to the cytochrome P450 family.</text>
</comment>
<proteinExistence type="inferred from homology"/>
<keyword evidence="6" id="KW-0503">Monooxygenase</keyword>
<evidence type="ECO:0000256" key="6">
    <source>
        <dbReference type="ARBA" id="ARBA00023033"/>
    </source>
</evidence>
<dbReference type="SUPFAM" id="SSF48264">
    <property type="entry name" value="Cytochrome P450"/>
    <property type="match status" value="1"/>
</dbReference>
<keyword evidence="8" id="KW-1185">Reference proteome</keyword>
<keyword evidence="4" id="KW-0560">Oxidoreductase</keyword>
<evidence type="ECO:0000256" key="5">
    <source>
        <dbReference type="ARBA" id="ARBA00023004"/>
    </source>
</evidence>
<dbReference type="PANTHER" id="PTHR24302">
    <property type="entry name" value="CYTOCHROME P450 FAMILY 3"/>
    <property type="match status" value="1"/>
</dbReference>
<dbReference type="Proteomes" id="UP000499080">
    <property type="component" value="Unassembled WGS sequence"/>
</dbReference>
<comment type="caution">
    <text evidence="7">The sequence shown here is derived from an EMBL/GenBank/DDBJ whole genome shotgun (WGS) entry which is preliminary data.</text>
</comment>